<dbReference type="PANTHER" id="PTHR32114">
    <property type="entry name" value="ABC TRANSPORTER ABCH.3"/>
    <property type="match status" value="1"/>
</dbReference>
<feature type="coiled-coil region" evidence="6">
    <location>
        <begin position="213"/>
        <end position="290"/>
    </location>
</feature>
<keyword evidence="4" id="KW-0067">ATP-binding</keyword>
<keyword evidence="2" id="KW-0547">Nucleotide-binding</keyword>
<protein>
    <recommendedName>
        <fullName evidence="7">Zinc-hook domain-containing protein</fullName>
    </recommendedName>
</protein>
<dbReference type="SUPFAM" id="SSF52540">
    <property type="entry name" value="P-loop containing nucleoside triphosphate hydrolases"/>
    <property type="match status" value="1"/>
</dbReference>
<dbReference type="GO" id="GO:0005524">
    <property type="term" value="F:ATP binding"/>
    <property type="evidence" value="ECO:0007669"/>
    <property type="project" value="UniProtKB-KW"/>
</dbReference>
<evidence type="ECO:0000256" key="5">
    <source>
        <dbReference type="ARBA" id="ARBA00023054"/>
    </source>
</evidence>
<evidence type="ECO:0000256" key="6">
    <source>
        <dbReference type="SAM" id="Coils"/>
    </source>
</evidence>
<evidence type="ECO:0000313" key="8">
    <source>
        <dbReference type="EMBL" id="GAH89989.1"/>
    </source>
</evidence>
<comment type="caution">
    <text evidence="8">The sequence shown here is derived from an EMBL/GenBank/DDBJ whole genome shotgun (WGS) entry which is preliminary data.</text>
</comment>
<dbReference type="AlphaFoldDB" id="X1KIN1"/>
<dbReference type="Pfam" id="PF04423">
    <property type="entry name" value="Rad50_zn_hook"/>
    <property type="match status" value="1"/>
</dbReference>
<reference evidence="8" key="1">
    <citation type="journal article" date="2014" name="Front. Microbiol.">
        <title>High frequency of phylogenetically diverse reductive dehalogenase-homologous genes in deep subseafloor sedimentary metagenomes.</title>
        <authorList>
            <person name="Kawai M."/>
            <person name="Futagami T."/>
            <person name="Toyoda A."/>
            <person name="Takaki Y."/>
            <person name="Nishi S."/>
            <person name="Hori S."/>
            <person name="Arai W."/>
            <person name="Tsubouchi T."/>
            <person name="Morono Y."/>
            <person name="Uchiyama I."/>
            <person name="Ito T."/>
            <person name="Fujiyama A."/>
            <person name="Inagaki F."/>
            <person name="Takami H."/>
        </authorList>
    </citation>
    <scope>NUCLEOTIDE SEQUENCE</scope>
    <source>
        <strain evidence="8">Expedition CK06-06</strain>
    </source>
</reference>
<dbReference type="SUPFAM" id="SSF75712">
    <property type="entry name" value="Rad50 coiled-coil Zn hook"/>
    <property type="match status" value="1"/>
</dbReference>
<keyword evidence="5 6" id="KW-0175">Coiled coil</keyword>
<dbReference type="PANTHER" id="PTHR32114:SF2">
    <property type="entry name" value="ABC TRANSPORTER ABCH.3"/>
    <property type="match status" value="1"/>
</dbReference>
<feature type="non-terminal residue" evidence="8">
    <location>
        <position position="403"/>
    </location>
</feature>
<dbReference type="EMBL" id="BARV01000813">
    <property type="protein sequence ID" value="GAH89989.1"/>
    <property type="molecule type" value="Genomic_DNA"/>
</dbReference>
<feature type="domain" description="Zinc-hook" evidence="7">
    <location>
        <begin position="28"/>
        <end position="125"/>
    </location>
</feature>
<sequence length="403" mass="46645">MIHERLEKLASEIERKNKLSEELEKLKSQELARLTEELQLEFRRAGDELAASHARVQDLQQVMDELAAAGSTCPVCESPLEESKKQQLLKERREQLEAKIKRAAELEAHVKELNKNLNEKLKLQRRAQLLEKEIEELPAREAERSQLSQQIQNFERELPNVREATRKLTIEVEGVRKEAEALRGQFTATKHSLQLRLDLDQLEIERKQNFTEQLRVQRELQQLRRAYDEARAKELERHHEELIRIHERLRTELVGKEQLIVEKRKLIESIREKRETIVRCEVEVKHLENAARSLTTIQAALARTQATMRREFIDGVNEAMSELWESIYPYGDLTGIKLAVEGGERGSDYVLQLRDRAGNWIPVEGVASGGERTDACLALRIAFAIVLAPSLSWIVLDEPTHHL</sequence>
<evidence type="ECO:0000256" key="2">
    <source>
        <dbReference type="ARBA" id="ARBA00022741"/>
    </source>
</evidence>
<gene>
    <name evidence="8" type="ORF">S06H3_02704</name>
</gene>
<evidence type="ECO:0000259" key="7">
    <source>
        <dbReference type="PROSITE" id="PS51131"/>
    </source>
</evidence>
<evidence type="ECO:0000256" key="4">
    <source>
        <dbReference type="ARBA" id="ARBA00022840"/>
    </source>
</evidence>
<proteinExistence type="predicted"/>
<keyword evidence="1" id="KW-0479">Metal-binding</keyword>
<evidence type="ECO:0000256" key="1">
    <source>
        <dbReference type="ARBA" id="ARBA00022723"/>
    </source>
</evidence>
<dbReference type="Gene3D" id="1.10.287.510">
    <property type="entry name" value="Helix hairpin bin"/>
    <property type="match status" value="1"/>
</dbReference>
<dbReference type="InterPro" id="IPR013134">
    <property type="entry name" value="Zn_hook_RAD50"/>
</dbReference>
<name>X1KIN1_9ZZZZ</name>
<accession>X1KIN1</accession>
<dbReference type="GO" id="GO:0046872">
    <property type="term" value="F:metal ion binding"/>
    <property type="evidence" value="ECO:0007669"/>
    <property type="project" value="UniProtKB-KW"/>
</dbReference>
<dbReference type="PROSITE" id="PS51131">
    <property type="entry name" value="ZN_HOOK"/>
    <property type="match status" value="1"/>
</dbReference>
<dbReference type="InterPro" id="IPR027417">
    <property type="entry name" value="P-loop_NTPase"/>
</dbReference>
<organism evidence="8">
    <name type="scientific">marine sediment metagenome</name>
    <dbReference type="NCBI Taxonomy" id="412755"/>
    <lineage>
        <taxon>unclassified sequences</taxon>
        <taxon>metagenomes</taxon>
        <taxon>ecological metagenomes</taxon>
    </lineage>
</organism>
<evidence type="ECO:0000256" key="3">
    <source>
        <dbReference type="ARBA" id="ARBA00022833"/>
    </source>
</evidence>
<keyword evidence="3" id="KW-0862">Zinc</keyword>
<dbReference type="Gene3D" id="3.40.50.300">
    <property type="entry name" value="P-loop containing nucleotide triphosphate hydrolases"/>
    <property type="match status" value="1"/>
</dbReference>
<feature type="coiled-coil region" evidence="6">
    <location>
        <begin position="86"/>
        <end position="164"/>
    </location>
</feature>